<evidence type="ECO:0008006" key="2">
    <source>
        <dbReference type="Google" id="ProtNLM"/>
    </source>
</evidence>
<name>A0A4U9WKA6_SERFO</name>
<sequence length="60" mass="6505">MPAVVASQYNVVVKDLTERLKLRGKSGKERVCAAMRKLLQLAYGVVKSGKTFNAEIPLAG</sequence>
<dbReference type="EMBL" id="CABEEZ010000163">
    <property type="protein sequence ID" value="VTR59757.1"/>
    <property type="molecule type" value="Genomic_DNA"/>
</dbReference>
<dbReference type="AlphaFoldDB" id="A0A4U9WKA6"/>
<organism evidence="1">
    <name type="scientific">Serratia fonticola</name>
    <dbReference type="NCBI Taxonomy" id="47917"/>
    <lineage>
        <taxon>Bacteria</taxon>
        <taxon>Pseudomonadati</taxon>
        <taxon>Pseudomonadota</taxon>
        <taxon>Gammaproteobacteria</taxon>
        <taxon>Enterobacterales</taxon>
        <taxon>Yersiniaceae</taxon>
        <taxon>Serratia</taxon>
    </lineage>
</organism>
<accession>A0A4U9WKA6</accession>
<gene>
    <name evidence="1" type="ORF">NCTC12965_08240</name>
</gene>
<reference evidence="1" key="1">
    <citation type="submission" date="2019-05" db="EMBL/GenBank/DDBJ databases">
        <authorList>
            <consortium name="Pathogen Informatics"/>
        </authorList>
    </citation>
    <scope>NUCLEOTIDE SEQUENCE [LARGE SCALE GENOMIC DNA]</scope>
    <source>
        <strain evidence="1">NCTC12965</strain>
    </source>
</reference>
<proteinExistence type="predicted"/>
<protein>
    <recommendedName>
        <fullName evidence="2">Transposase IS116/IS110/IS902 family</fullName>
    </recommendedName>
</protein>
<evidence type="ECO:0000313" key="1">
    <source>
        <dbReference type="EMBL" id="VTR59757.1"/>
    </source>
</evidence>